<dbReference type="InterPro" id="IPR029058">
    <property type="entry name" value="AB_hydrolase_fold"/>
</dbReference>
<evidence type="ECO:0000313" key="2">
    <source>
        <dbReference type="EMBL" id="KFI62050.1"/>
    </source>
</evidence>
<dbReference type="STRING" id="1688.BCUN_1366"/>
<dbReference type="InterPro" id="IPR051044">
    <property type="entry name" value="MAG_DAG_Lipase"/>
</dbReference>
<organism evidence="2 3">
    <name type="scientific">Bifidobacterium cuniculi</name>
    <dbReference type="NCBI Taxonomy" id="1688"/>
    <lineage>
        <taxon>Bacteria</taxon>
        <taxon>Bacillati</taxon>
        <taxon>Actinomycetota</taxon>
        <taxon>Actinomycetes</taxon>
        <taxon>Bifidobacteriales</taxon>
        <taxon>Bifidobacteriaceae</taxon>
        <taxon>Bifidobacterium</taxon>
    </lineage>
</organism>
<dbReference type="Proteomes" id="UP000029067">
    <property type="component" value="Unassembled WGS sequence"/>
</dbReference>
<accession>A0A087ATF0</accession>
<keyword evidence="2" id="KW-0378">Hydrolase</keyword>
<evidence type="ECO:0000259" key="1">
    <source>
        <dbReference type="Pfam" id="PF12146"/>
    </source>
</evidence>
<protein>
    <submittedName>
        <fullName evidence="2">Lysophospholipase L2 PLDB</fullName>
        <ecNumber evidence="2">3.1.1.5</ecNumber>
    </submittedName>
</protein>
<evidence type="ECO:0000313" key="3">
    <source>
        <dbReference type="Proteomes" id="UP000029067"/>
    </source>
</evidence>
<comment type="caution">
    <text evidence="2">The sequence shown here is derived from an EMBL/GenBank/DDBJ whole genome shotgun (WGS) entry which is preliminary data.</text>
</comment>
<keyword evidence="3" id="KW-1185">Reference proteome</keyword>
<dbReference type="EC" id="3.1.1.5" evidence="2"/>
<dbReference type="PANTHER" id="PTHR11614">
    <property type="entry name" value="PHOSPHOLIPASE-RELATED"/>
    <property type="match status" value="1"/>
</dbReference>
<proteinExistence type="predicted"/>
<dbReference type="AlphaFoldDB" id="A0A087ATF0"/>
<reference evidence="2 3" key="1">
    <citation type="submission" date="2014-03" db="EMBL/GenBank/DDBJ databases">
        <title>Genomics of Bifidobacteria.</title>
        <authorList>
            <person name="Ventura M."/>
            <person name="Milani C."/>
            <person name="Lugli G.A."/>
        </authorList>
    </citation>
    <scope>NUCLEOTIDE SEQUENCE [LARGE SCALE GENOMIC DNA]</scope>
    <source>
        <strain evidence="2 3">LMG 10738</strain>
    </source>
</reference>
<dbReference type="eggNOG" id="COG2267">
    <property type="taxonomic scope" value="Bacteria"/>
</dbReference>
<sequence>MVQGHLPDYECTTRRWLRGRAPDTLGHMEIAMIDEGYFQHAMATWILPAIRTCRTEGFMEPATRDWRGRPLRRIEPLGRLHWVTYDVARFQGLEVPGASRHDHGTVVISHGFSEFAAKYAELVWYFLLAGFSVCILEHRGHGYSQRDCADPQLVYVDDWRRYVADFATFTQEIGRAQASDGPLYLFAHSMGGGIAAAMLERYPGIVDRAVLSSPMIRANTGAPNWLAATVCGLSCDFGHPKAMAPGQRPFSPVVDWSRERGASAARLEWFQKLRNADTHYRTCAATDEWVRQAVRLSHAVLRKDDCAHMATPTLLFQAGRDTWVRNGAQDRFAQRVNQAGGHLRTVRIADSLHEVFSMPNRTMAPYLRQVFQFLQSDESVSVLP</sequence>
<dbReference type="GO" id="GO:0004622">
    <property type="term" value="F:phosphatidylcholine lysophospholipase activity"/>
    <property type="evidence" value="ECO:0007669"/>
    <property type="project" value="UniProtKB-EC"/>
</dbReference>
<dbReference type="Gene3D" id="3.40.50.1820">
    <property type="entry name" value="alpha/beta hydrolase"/>
    <property type="match status" value="1"/>
</dbReference>
<dbReference type="Pfam" id="PF12146">
    <property type="entry name" value="Hydrolase_4"/>
    <property type="match status" value="1"/>
</dbReference>
<dbReference type="SUPFAM" id="SSF53474">
    <property type="entry name" value="alpha/beta-Hydrolases"/>
    <property type="match status" value="1"/>
</dbReference>
<feature type="domain" description="Serine aminopeptidase S33" evidence="1">
    <location>
        <begin position="102"/>
        <end position="356"/>
    </location>
</feature>
<dbReference type="InterPro" id="IPR022742">
    <property type="entry name" value="Hydrolase_4"/>
</dbReference>
<name>A0A087ATF0_9BIFI</name>
<dbReference type="EMBL" id="JGYV01000011">
    <property type="protein sequence ID" value="KFI62050.1"/>
    <property type="molecule type" value="Genomic_DNA"/>
</dbReference>
<gene>
    <name evidence="2" type="ORF">BCUN_1366</name>
</gene>